<organism evidence="1 2">
    <name type="scientific">Alteracholeplasma palmae (strain ATCC 49389 / J233)</name>
    <name type="common">Acholeplasma palmae</name>
    <dbReference type="NCBI Taxonomy" id="1318466"/>
    <lineage>
        <taxon>Bacteria</taxon>
        <taxon>Bacillati</taxon>
        <taxon>Mycoplasmatota</taxon>
        <taxon>Mollicutes</taxon>
        <taxon>Acholeplasmatales</taxon>
        <taxon>Acholeplasmataceae</taxon>
        <taxon>Acholeplasma</taxon>
    </lineage>
</organism>
<dbReference type="InterPro" id="IPR035901">
    <property type="entry name" value="GIY-YIG_endonuc_sf"/>
</dbReference>
<evidence type="ECO:0000313" key="1">
    <source>
        <dbReference type="EMBL" id="CCV63615.1"/>
    </source>
</evidence>
<dbReference type="RefSeq" id="WP_026653995.1">
    <property type="nucleotide sequence ID" value="NC_022538.1"/>
</dbReference>
<dbReference type="KEGG" id="apal:BN85400380"/>
<protein>
    <recommendedName>
        <fullName evidence="3">GIY-YIG domain-containing protein</fullName>
    </recommendedName>
</protein>
<name>U4KN68_ALTPJ</name>
<dbReference type="Gene3D" id="3.40.1440.10">
    <property type="entry name" value="GIY-YIG endonuclease"/>
    <property type="match status" value="1"/>
</dbReference>
<accession>U4KN68</accession>
<reference evidence="1 2" key="1">
    <citation type="journal article" date="2013" name="J. Mol. Microbiol. Biotechnol.">
        <title>Analysis of the Complete Genomes of Acholeplasma brassicae , A. palmae and A. laidlawii and Their Comparison to the Obligate Parasites from ' Candidatus Phytoplasma'.</title>
        <authorList>
            <person name="Kube M."/>
            <person name="Siewert C."/>
            <person name="Migdoll A.M."/>
            <person name="Duduk B."/>
            <person name="Holz S."/>
            <person name="Rabus R."/>
            <person name="Seemuller E."/>
            <person name="Mitrovic J."/>
            <person name="Muller I."/>
            <person name="Buttner C."/>
            <person name="Reinhardt R."/>
        </authorList>
    </citation>
    <scope>NUCLEOTIDE SEQUENCE [LARGE SCALE GENOMIC DNA]</scope>
    <source>
        <strain evidence="1 2">J233</strain>
    </source>
</reference>
<evidence type="ECO:0008006" key="3">
    <source>
        <dbReference type="Google" id="ProtNLM"/>
    </source>
</evidence>
<evidence type="ECO:0000313" key="2">
    <source>
        <dbReference type="Proteomes" id="UP000032740"/>
    </source>
</evidence>
<dbReference type="Proteomes" id="UP000032740">
    <property type="component" value="Chromosome"/>
</dbReference>
<dbReference type="OrthoDB" id="89044at2"/>
<dbReference type="EMBL" id="FO681347">
    <property type="protein sequence ID" value="CCV63615.1"/>
    <property type="molecule type" value="Genomic_DNA"/>
</dbReference>
<dbReference type="CDD" id="cd10446">
    <property type="entry name" value="GIY-YIG_unchar_1"/>
    <property type="match status" value="1"/>
</dbReference>
<dbReference type="AlphaFoldDB" id="U4KN68"/>
<proteinExistence type="predicted"/>
<gene>
    <name evidence="1" type="ORF">BN85400380</name>
</gene>
<dbReference type="STRING" id="1318466.BN85400380"/>
<keyword evidence="2" id="KW-1185">Reference proteome</keyword>
<sequence>MGIKLNQLLGLTKEEIKNSKINLNMTSEKRECLDLWLKNKDVSFSYWSHQSGRKNYQEGNYSFGFVRLGNNKWLLITASVITKVPDNPNGGHCEYSIIDKYRPLFGRLIINLEKGNKYARYVFKLDTFIDNAEVDQILQVEYGAIPFVGYQNINLNFLELKRYIDLESWKAALSAVNAIYLISDRSNGKRYVGSAYGTQGLYGKWKEYLENGYSEFELGNDSRFPNKKLKEIAKDSLRGMTYIEANFSFSILETIPKNYLPEDVIKRENYYKEVLQTRNDLYGYNAN</sequence>
<dbReference type="HOGENOM" id="CLU_061953_0_0_14"/>